<evidence type="ECO:0000313" key="5">
    <source>
        <dbReference type="EMBL" id="MBK1815072.1"/>
    </source>
</evidence>
<keyword evidence="1" id="KW-0479">Metal-binding</keyword>
<dbReference type="RefSeq" id="WP_200350042.1">
    <property type="nucleotide sequence ID" value="NZ_BAABHZ010000005.1"/>
</dbReference>
<dbReference type="EMBL" id="JAENIK010000005">
    <property type="protein sequence ID" value="MBK1815072.1"/>
    <property type="molecule type" value="Genomic_DNA"/>
</dbReference>
<proteinExistence type="predicted"/>
<feature type="region of interest" description="Disordered" evidence="3">
    <location>
        <begin position="539"/>
        <end position="572"/>
    </location>
</feature>
<organism evidence="5 6">
    <name type="scientific">Luteolibacter yonseiensis</name>
    <dbReference type="NCBI Taxonomy" id="1144680"/>
    <lineage>
        <taxon>Bacteria</taxon>
        <taxon>Pseudomonadati</taxon>
        <taxon>Verrucomicrobiota</taxon>
        <taxon>Verrucomicrobiia</taxon>
        <taxon>Verrucomicrobiales</taxon>
        <taxon>Verrucomicrobiaceae</taxon>
        <taxon>Luteolibacter</taxon>
    </lineage>
</organism>
<evidence type="ECO:0000313" key="6">
    <source>
        <dbReference type="Proteomes" id="UP000600139"/>
    </source>
</evidence>
<keyword evidence="2" id="KW-0325">Glycoprotein</keyword>
<evidence type="ECO:0000256" key="4">
    <source>
        <dbReference type="SAM" id="SignalP"/>
    </source>
</evidence>
<comment type="caution">
    <text evidence="5">The sequence shown here is derived from an EMBL/GenBank/DDBJ whole genome shotgun (WGS) entry which is preliminary data.</text>
</comment>
<gene>
    <name evidence="5" type="ORF">JIN84_05585</name>
</gene>
<feature type="chain" id="PRO_5037022105" evidence="4">
    <location>
        <begin position="35"/>
        <end position="1297"/>
    </location>
</feature>
<dbReference type="Proteomes" id="UP000600139">
    <property type="component" value="Unassembled WGS sequence"/>
</dbReference>
<reference evidence="5" key="1">
    <citation type="submission" date="2021-01" db="EMBL/GenBank/DDBJ databases">
        <title>Modified the classification status of verrucomicrobia.</title>
        <authorList>
            <person name="Feng X."/>
        </authorList>
    </citation>
    <scope>NUCLEOTIDE SEQUENCE</scope>
    <source>
        <strain evidence="5">JCM 18052</strain>
    </source>
</reference>
<feature type="signal peptide" evidence="4">
    <location>
        <begin position="1"/>
        <end position="34"/>
    </location>
</feature>
<dbReference type="PANTHER" id="PTHR42970">
    <property type="entry name" value="PECTATE LYASE C-RELATED"/>
    <property type="match status" value="1"/>
</dbReference>
<keyword evidence="4" id="KW-0732">Signal</keyword>
<dbReference type="InterPro" id="IPR052063">
    <property type="entry name" value="Polysaccharide_Lyase_1"/>
</dbReference>
<dbReference type="GO" id="GO:0046872">
    <property type="term" value="F:metal ion binding"/>
    <property type="evidence" value="ECO:0007669"/>
    <property type="project" value="UniProtKB-KW"/>
</dbReference>
<keyword evidence="6" id="KW-1185">Reference proteome</keyword>
<sequence length="1297" mass="138756">MNKGNLSVSTAFTKAGALALSSIALGLISSPPQAYGEWGGVGGVSPPPAPPVLNPSTTDLDGDGMPNTWEDSNFLNKNSADDALSDFDMDGLTALQEYELFQQTAGAFGKPAGKWQMAMLSRPTGLTPASPPISLIECAANGVILARVTGRLPGTTVNTYYPYTWSPVTQAWTRIAPPEGFSNVTVLTPLDVNSSGQVVGYFSSGSTTKGFLWTPGAGPAGGTTTVFYLSSGGNQLDAVPRRISDAGYIVGDVGALGGRSFAATTSGYEITFSGMSMNPRFQDVNDYGEFVGSVLNPLSGEREVFLATAAGQVFLTGVEQAPFFEDGVFDNAVVAWGLNPGLVPDIDPDSIAWLHYPSGYTGLRAGTATDRRTGSSVNVHEGSGAEFYWQLDNTYYPDYWYTYPGFSASAGCVNDWGELAGGYSGTMRRTNFHFYTGAPGETHATEGSSTSVVDSGIFFYDGSYYHSDAQTFTYGVSNDPRVLVGTPFSIWSGALTVPVSSLIPAGNPTVFASARLADNGRIMLQAGTSNPPIYILKPDQDADSDGMPDDWEKYHGFNPNSASDASADPDQDGITNLVEFKYRTNPLLVQIPGTTQFVDIRPGIDNDGDGMPNVWEWKYGLDYDDASDAETDADGDGLGNLREFRLGTKPNSPHSDGDGVPDGVEVLVTFTNPLSASDGDLDGMPDDWEKWWASRILASGVSLTGPQTAALLLGHLEPDDDFLGAGTSNLTQSEVSGSIMTGGSAYRIQQKERAIWGNLMANRWGNACGIDGLATGDVRYKGYDWADHCPPAGWLTPSASEIEAKLAEKAPWTAIENWDLVWDAYTISRMQRETTISFSESYTYTQFLKEEHKFRLVFPDISTEGRKQSFIKVTTSYGYPVSGAPVISYQTVNFTIAAGQTTSSDVEIGPELVLGKEALVSLVPTVVKINGTDELNDDLVAVSDGLDPELSTELSVQVGDLEAGTTAEFSMVNADGNIKFDPASVALASGVNKIKMWGISPSSAKNSSKIKILIKSSSKEAVIEKDVTVIDGIKLTFDGKFCSPIDARNERWRPGVTEYPNAPKNAPDDVIDADSADYSSSISFTSGDQTQELRSWSPKSSVKVTKVEAVSPPMELGDDPLKGADLHMTSGKFEHNHGASEKIENPVVHFKTANGSLFSIEISNRSDDSRIAPDGTVATVPVAQKINAAALGGDKLALWLQAAPPYNVVYVPNAGNTPHSDQRDHLENTLSKLRFKWENSKFKSIKQSNIGKSVAAKAAVGADQKRGPAKTKLEFKLDSWDGWELSGKVNAGKFTSP</sequence>
<protein>
    <submittedName>
        <fullName evidence="5">Uncharacterized protein</fullName>
    </submittedName>
</protein>
<evidence type="ECO:0000256" key="1">
    <source>
        <dbReference type="ARBA" id="ARBA00022723"/>
    </source>
</evidence>
<accession>A0A934R262</accession>
<evidence type="ECO:0000256" key="2">
    <source>
        <dbReference type="ARBA" id="ARBA00023180"/>
    </source>
</evidence>
<evidence type="ECO:0000256" key="3">
    <source>
        <dbReference type="SAM" id="MobiDB-lite"/>
    </source>
</evidence>
<name>A0A934R262_9BACT</name>
<dbReference type="PANTHER" id="PTHR42970:SF1">
    <property type="entry name" value="PECTATE LYASE C-RELATED"/>
    <property type="match status" value="1"/>
</dbReference>
<feature type="compositionally biased region" description="Low complexity" evidence="3">
    <location>
        <begin position="558"/>
        <end position="568"/>
    </location>
</feature>